<reference evidence="3" key="2">
    <citation type="submission" date="2022-08" db="EMBL/GenBank/DDBJ databases">
        <authorList>
            <person name="Dong C."/>
        </authorList>
    </citation>
    <scope>NUCLEOTIDE SEQUENCE</scope>
    <source>
        <strain evidence="3">59MF3M-4</strain>
    </source>
</reference>
<dbReference type="SUPFAM" id="SSF46785">
    <property type="entry name" value="Winged helix' DNA-binding domain"/>
    <property type="match status" value="1"/>
</dbReference>
<dbReference type="Proteomes" id="UP001147830">
    <property type="component" value="Unassembled WGS sequence"/>
</dbReference>
<dbReference type="Pfam" id="PF03551">
    <property type="entry name" value="PadR"/>
    <property type="match status" value="1"/>
</dbReference>
<feature type="domain" description="Transcription regulator PadR N-terminal" evidence="1">
    <location>
        <begin position="7"/>
        <end position="79"/>
    </location>
</feature>
<evidence type="ECO:0000259" key="2">
    <source>
        <dbReference type="Pfam" id="PF10400"/>
    </source>
</evidence>
<evidence type="ECO:0000259" key="1">
    <source>
        <dbReference type="Pfam" id="PF03551"/>
    </source>
</evidence>
<feature type="domain" description="Transcription regulator PadR C-terminal" evidence="2">
    <location>
        <begin position="93"/>
        <end position="175"/>
    </location>
</feature>
<dbReference type="RefSeq" id="WP_260977420.1">
    <property type="nucleotide sequence ID" value="NZ_JAOANI010000028.1"/>
</dbReference>
<dbReference type="InterPro" id="IPR005149">
    <property type="entry name" value="Tscrpt_reg_PadR_N"/>
</dbReference>
<protein>
    <submittedName>
        <fullName evidence="3">PadR family transcriptional regulator</fullName>
    </submittedName>
</protein>
<dbReference type="InterPro" id="IPR036388">
    <property type="entry name" value="WH-like_DNA-bd_sf"/>
</dbReference>
<dbReference type="AlphaFoldDB" id="A0A9X3ASZ5"/>
<dbReference type="Pfam" id="PF10400">
    <property type="entry name" value="Vir_act_alpha_C"/>
    <property type="match status" value="1"/>
</dbReference>
<keyword evidence="4" id="KW-1185">Reference proteome</keyword>
<dbReference type="InterPro" id="IPR018309">
    <property type="entry name" value="Tscrpt_reg_PadR_C"/>
</dbReference>
<comment type="caution">
    <text evidence="3">The sequence shown here is derived from an EMBL/GenBank/DDBJ whole genome shotgun (WGS) entry which is preliminary data.</text>
</comment>
<evidence type="ECO:0000313" key="3">
    <source>
        <dbReference type="EMBL" id="MCT7360589.1"/>
    </source>
</evidence>
<dbReference type="EMBL" id="JAOANI010000028">
    <property type="protein sequence ID" value="MCT7360589.1"/>
    <property type="molecule type" value="Genomic_DNA"/>
</dbReference>
<name>A0A9X3ASZ5_9GAMM</name>
<accession>A0A9X3ASZ5</accession>
<evidence type="ECO:0000313" key="4">
    <source>
        <dbReference type="Proteomes" id="UP001147830"/>
    </source>
</evidence>
<dbReference type="Gene3D" id="6.10.140.190">
    <property type="match status" value="1"/>
</dbReference>
<dbReference type="PANTHER" id="PTHR43252:SF4">
    <property type="entry name" value="TRANSCRIPTIONAL REGULATORY PROTEIN"/>
    <property type="match status" value="1"/>
</dbReference>
<sequence>MSLKHAILVLLETEPGSGYDLLKRFREHMGYFWNASHQQIYQQLKWMHEAGWLEASTEPQQGKPDRKVYELTPQGHEALLAWLAETSKPEKINDSLLVRLYGGHLRDTENIRAEMAHHRTLYEQNRAALLSIEQHYLALPKAEQQRYRFPYLTLRRGILSVEAWLDWADEVDAFLNHP</sequence>
<dbReference type="InterPro" id="IPR036390">
    <property type="entry name" value="WH_DNA-bd_sf"/>
</dbReference>
<proteinExistence type="predicted"/>
<reference evidence="3" key="1">
    <citation type="journal article" date="2022" name="Front. Microbiol.">
        <title>Genome-based taxonomic rearrangement of Oceanobacter-related bacteria including the description of Thalassolituus hydrocarbonoclasticus sp. nov. and Thalassolituus pacificus sp. nov. and emended description of the genus Thalassolituus.</title>
        <authorList>
            <person name="Dong C."/>
            <person name="Wei L."/>
            <person name="Wang J."/>
            <person name="Lai Q."/>
            <person name="Huang Z."/>
            <person name="Shao Z."/>
        </authorList>
    </citation>
    <scope>NUCLEOTIDE SEQUENCE</scope>
    <source>
        <strain evidence="3">59MF3M-4</strain>
    </source>
</reference>
<organism evidence="3 4">
    <name type="scientific">Thalassolituus pacificus</name>
    <dbReference type="NCBI Taxonomy" id="2975440"/>
    <lineage>
        <taxon>Bacteria</taxon>
        <taxon>Pseudomonadati</taxon>
        <taxon>Pseudomonadota</taxon>
        <taxon>Gammaproteobacteria</taxon>
        <taxon>Oceanospirillales</taxon>
        <taxon>Oceanospirillaceae</taxon>
        <taxon>Thalassolituus</taxon>
    </lineage>
</organism>
<dbReference type="Gene3D" id="1.10.10.10">
    <property type="entry name" value="Winged helix-like DNA-binding domain superfamily/Winged helix DNA-binding domain"/>
    <property type="match status" value="1"/>
</dbReference>
<dbReference type="PANTHER" id="PTHR43252">
    <property type="entry name" value="TRANSCRIPTIONAL REGULATOR YQJI"/>
    <property type="match status" value="1"/>
</dbReference>
<gene>
    <name evidence="3" type="ORF">NYR02_16325</name>
</gene>